<dbReference type="GO" id="GO:0030430">
    <property type="term" value="C:host cell cytoplasm"/>
    <property type="evidence" value="ECO:0007669"/>
    <property type="project" value="UniProtKB-SubCell"/>
</dbReference>
<evidence type="ECO:0008006" key="12">
    <source>
        <dbReference type="Google" id="ProtNLM"/>
    </source>
</evidence>
<evidence type="ECO:0000256" key="7">
    <source>
        <dbReference type="ARBA" id="ARBA00023136"/>
    </source>
</evidence>
<protein>
    <recommendedName>
        <fullName evidence="12">Crescent formation protein</fullName>
    </recommendedName>
</protein>
<evidence type="ECO:0000256" key="3">
    <source>
        <dbReference type="ARBA" id="ARBA00022518"/>
    </source>
</evidence>
<feature type="transmembrane region" description="Helical" evidence="9">
    <location>
        <begin position="67"/>
        <end position="86"/>
    </location>
</feature>
<gene>
    <name evidence="10" type="primary">GTPV057</name>
</gene>
<keyword evidence="6 9" id="KW-1133">Transmembrane helix</keyword>
<dbReference type="EMBL" id="KC951854">
    <property type="protein sequence ID" value="AGZ95376.1"/>
    <property type="molecule type" value="Genomic_DNA"/>
</dbReference>
<dbReference type="GO" id="GO:0055036">
    <property type="term" value="C:virion membrane"/>
    <property type="evidence" value="ECO:0007669"/>
    <property type="project" value="UniProtKB-SubCell"/>
</dbReference>
<evidence type="ECO:0000313" key="11">
    <source>
        <dbReference type="Proteomes" id="UP000134642"/>
    </source>
</evidence>
<evidence type="ECO:0000256" key="4">
    <source>
        <dbReference type="ARBA" id="ARBA00022692"/>
    </source>
</evidence>
<comment type="subcellular location">
    <subcellularLocation>
        <location evidence="1">Host cytoplasm</location>
    </subcellularLocation>
    <subcellularLocation>
        <location evidence="2">Virion membrane</location>
        <topology evidence="2">Multi-pass membrane protein</topology>
    </subcellularLocation>
</comment>
<feature type="transmembrane region" description="Helical" evidence="9">
    <location>
        <begin position="41"/>
        <end position="60"/>
    </location>
</feature>
<evidence type="ECO:0000256" key="9">
    <source>
        <dbReference type="SAM" id="Phobius"/>
    </source>
</evidence>
<evidence type="ECO:0000313" key="10">
    <source>
        <dbReference type="EMBL" id="AGZ95376.1"/>
    </source>
</evidence>
<keyword evidence="4 9" id="KW-0812">Transmembrane</keyword>
<organism evidence="10 11">
    <name type="scientific">Goatpox virus FZ</name>
    <dbReference type="NCBI Taxonomy" id="1416740"/>
    <lineage>
        <taxon>Viruses</taxon>
        <taxon>Varidnaviria</taxon>
        <taxon>Bamfordvirae</taxon>
        <taxon>Nucleocytoviricota</taxon>
        <taxon>Pokkesviricetes</taxon>
        <taxon>Chitovirales</taxon>
        <taxon>Poxviridae</taxon>
        <taxon>Chordopoxvirinae</taxon>
        <taxon>Capripoxvirus</taxon>
        <taxon>Capripoxvirus goatpox</taxon>
        <taxon>Goatpox virus</taxon>
    </lineage>
</organism>
<proteinExistence type="predicted"/>
<evidence type="ECO:0000256" key="8">
    <source>
        <dbReference type="ARBA" id="ARBA00023200"/>
    </source>
</evidence>
<dbReference type="InterPro" id="IPR008447">
    <property type="entry name" value="Prot_L2"/>
</dbReference>
<dbReference type="Pfam" id="PF05803">
    <property type="entry name" value="Chordopox_L2"/>
    <property type="match status" value="1"/>
</dbReference>
<sequence>MAEILTNKLKSIDNENKYNEKFIECIIQEIEKQQYFILKPIVRFIIDVMIIVIVLNDLTIRLLKRNYKILFSILLLSILYDAFAHSDVSSDI</sequence>
<dbReference type="Proteomes" id="UP000134642">
    <property type="component" value="Segment"/>
</dbReference>
<reference evidence="10 11" key="1">
    <citation type="journal article" date="2014" name="Vet. Microbiol.">
        <title>Complete genome sequence analysis of goatpox virus isolated from China shows high variation.</title>
        <authorList>
            <person name="Zeng X."/>
            <person name="Chi X."/>
            <person name="Li W."/>
            <person name="Hao W."/>
            <person name="Li M."/>
            <person name="Huang X."/>
            <person name="Huang Y."/>
            <person name="Rock D.L."/>
            <person name="Luo S."/>
            <person name="Wang S."/>
        </authorList>
    </citation>
    <scope>NUCLEOTIDE SEQUENCE [LARGE SCALE GENOMIC DNA]</scope>
    <source>
        <strain evidence="10">FZ</strain>
    </source>
</reference>
<keyword evidence="3" id="KW-0244">Early protein</keyword>
<keyword evidence="7 9" id="KW-0472">Membrane</keyword>
<evidence type="ECO:0000256" key="2">
    <source>
        <dbReference type="ARBA" id="ARBA00004385"/>
    </source>
</evidence>
<accession>A0A075CL88</accession>
<evidence type="ECO:0000256" key="5">
    <source>
        <dbReference type="ARBA" id="ARBA00022844"/>
    </source>
</evidence>
<keyword evidence="8" id="KW-1035">Host cytoplasm</keyword>
<evidence type="ECO:0000256" key="6">
    <source>
        <dbReference type="ARBA" id="ARBA00022989"/>
    </source>
</evidence>
<evidence type="ECO:0000256" key="1">
    <source>
        <dbReference type="ARBA" id="ARBA00004192"/>
    </source>
</evidence>
<keyword evidence="5" id="KW-0946">Virion</keyword>
<name>A0A075CL88_9POXV</name>